<keyword evidence="7 8" id="KW-0131">Cell cycle</keyword>
<dbReference type="GO" id="GO:0005886">
    <property type="term" value="C:plasma membrane"/>
    <property type="evidence" value="ECO:0007669"/>
    <property type="project" value="UniProtKB-SubCell"/>
</dbReference>
<feature type="transmembrane region" description="Helical" evidence="10">
    <location>
        <begin position="6"/>
        <end position="23"/>
    </location>
</feature>
<comment type="subcellular location">
    <subcellularLocation>
        <location evidence="9">Cell inner membrane</location>
        <topology evidence="9">Single-pass type I membrane protein</topology>
    </subcellularLocation>
</comment>
<dbReference type="SMART" id="SM00771">
    <property type="entry name" value="ZipA_C"/>
    <property type="match status" value="1"/>
</dbReference>
<organism evidence="12 13">
    <name type="scientific">Stenotrophobium rhamnosiphilum</name>
    <dbReference type="NCBI Taxonomy" id="2029166"/>
    <lineage>
        <taxon>Bacteria</taxon>
        <taxon>Pseudomonadati</taxon>
        <taxon>Pseudomonadota</taxon>
        <taxon>Gammaproteobacteria</taxon>
        <taxon>Nevskiales</taxon>
        <taxon>Nevskiaceae</taxon>
        <taxon>Stenotrophobium</taxon>
    </lineage>
</organism>
<keyword evidence="4 9" id="KW-0812">Transmembrane</keyword>
<dbReference type="Pfam" id="PF04354">
    <property type="entry name" value="ZipA_C"/>
    <property type="match status" value="1"/>
</dbReference>
<evidence type="ECO:0000256" key="3">
    <source>
        <dbReference type="ARBA" id="ARBA00022618"/>
    </source>
</evidence>
<evidence type="ECO:0000256" key="4">
    <source>
        <dbReference type="ARBA" id="ARBA00022692"/>
    </source>
</evidence>
<reference evidence="12 13" key="1">
    <citation type="submission" date="2018-04" db="EMBL/GenBank/DDBJ databases">
        <title>Novel species isolated from glacier.</title>
        <authorList>
            <person name="Liu Q."/>
            <person name="Xin Y.-H."/>
        </authorList>
    </citation>
    <scope>NUCLEOTIDE SEQUENCE [LARGE SCALE GENOMIC DNA]</scope>
    <source>
        <strain evidence="12 13">GT1R17</strain>
    </source>
</reference>
<dbReference type="RefSeq" id="WP_107939232.1">
    <property type="nucleotide sequence ID" value="NZ_QANS01000002.1"/>
</dbReference>
<dbReference type="GO" id="GO:0032153">
    <property type="term" value="C:cell division site"/>
    <property type="evidence" value="ECO:0007669"/>
    <property type="project" value="TreeGrafter"/>
</dbReference>
<dbReference type="PANTHER" id="PTHR38685">
    <property type="entry name" value="CELL DIVISION PROTEIN ZIPA"/>
    <property type="match status" value="1"/>
</dbReference>
<evidence type="ECO:0000256" key="5">
    <source>
        <dbReference type="ARBA" id="ARBA00022989"/>
    </source>
</evidence>
<evidence type="ECO:0000313" key="12">
    <source>
        <dbReference type="EMBL" id="PTU32041.1"/>
    </source>
</evidence>
<dbReference type="AlphaFoldDB" id="A0A2T5MHH4"/>
<comment type="similarity">
    <text evidence="8">Belongs to the ZipA family.</text>
</comment>
<evidence type="ECO:0000256" key="1">
    <source>
        <dbReference type="ARBA" id="ARBA00022475"/>
    </source>
</evidence>
<dbReference type="EMBL" id="QANS01000002">
    <property type="protein sequence ID" value="PTU32041.1"/>
    <property type="molecule type" value="Genomic_DNA"/>
</dbReference>
<dbReference type="Proteomes" id="UP000244248">
    <property type="component" value="Unassembled WGS sequence"/>
</dbReference>
<keyword evidence="1 9" id="KW-1003">Cell membrane</keyword>
<evidence type="ECO:0000256" key="6">
    <source>
        <dbReference type="ARBA" id="ARBA00023136"/>
    </source>
</evidence>
<dbReference type="OrthoDB" id="7054914at2"/>
<comment type="caution">
    <text evidence="12">The sequence shown here is derived from an EMBL/GenBank/DDBJ whole genome shotgun (WGS) entry which is preliminary data.</text>
</comment>
<feature type="domain" description="ZipA C-terminal FtsZ-binding" evidence="11">
    <location>
        <begin position="128"/>
        <end position="254"/>
    </location>
</feature>
<accession>A0A2T5MHH4</accession>
<evidence type="ECO:0000256" key="2">
    <source>
        <dbReference type="ARBA" id="ARBA00022519"/>
    </source>
</evidence>
<dbReference type="Gene3D" id="3.30.1400.10">
    <property type="entry name" value="ZipA, C-terminal FtsZ-binding domain"/>
    <property type="match status" value="1"/>
</dbReference>
<keyword evidence="5 10" id="KW-1133">Transmembrane helix</keyword>
<keyword evidence="6 9" id="KW-0472">Membrane</keyword>
<keyword evidence="2 9" id="KW-0997">Cell inner membrane</keyword>
<evidence type="ECO:0000256" key="10">
    <source>
        <dbReference type="SAM" id="Phobius"/>
    </source>
</evidence>
<protein>
    <recommendedName>
        <fullName evidence="8">Cell division protein ZipA</fullName>
    </recommendedName>
</protein>
<evidence type="ECO:0000256" key="7">
    <source>
        <dbReference type="ARBA" id="ARBA00023306"/>
    </source>
</evidence>
<sequence>MSTLQWALLIIAIVVVVAIYFASRREKRVPVVKDWAAARPPIAINKPPAGDQMEIFSRTGEFDEFGVGRPRRRVPPTAGGIPGALQLEESADPATFPGVAAASAPAAPVIDIPQVEVAAPVVAPKVVEQKILAILIAEREGGVIMGNNLHRALRKEALVFGERKIYHRMDLGQPVFSVAGLLKPGQLDPAEAESFSTPGLTAFMVLPGPASPVDAVRDLLNTTKELAKSLKGELFDNKRQPFTEASERAMLADVEEWARRNA</sequence>
<evidence type="ECO:0000259" key="11">
    <source>
        <dbReference type="SMART" id="SM00771"/>
    </source>
</evidence>
<dbReference type="InterPro" id="IPR007449">
    <property type="entry name" value="ZipA_FtsZ-bd_C"/>
</dbReference>
<evidence type="ECO:0000313" key="13">
    <source>
        <dbReference type="Proteomes" id="UP000244248"/>
    </source>
</evidence>
<comment type="function">
    <text evidence="8">Essential cell division protein that stabilizes the FtsZ protofilaments by cross-linking them and that serves as a cytoplasmic membrane anchor for the Z ring. Also required for the recruitment to the septal ring of downstream cell division proteins.</text>
</comment>
<dbReference type="InterPro" id="IPR036765">
    <property type="entry name" value="ZipA_FtsZ-bd_C_sf"/>
</dbReference>
<keyword evidence="3 8" id="KW-0132">Cell division</keyword>
<evidence type="ECO:0000256" key="9">
    <source>
        <dbReference type="RuleBase" id="RU003613"/>
    </source>
</evidence>
<evidence type="ECO:0000256" key="8">
    <source>
        <dbReference type="RuleBase" id="RU003612"/>
    </source>
</evidence>
<dbReference type="SUPFAM" id="SSF64383">
    <property type="entry name" value="Cell-division protein ZipA, C-terminal domain"/>
    <property type="match status" value="1"/>
</dbReference>
<name>A0A2T5MHH4_9GAMM</name>
<proteinExistence type="inferred from homology"/>
<dbReference type="PANTHER" id="PTHR38685:SF1">
    <property type="entry name" value="CELL DIVISION PROTEIN ZIPA"/>
    <property type="match status" value="1"/>
</dbReference>
<dbReference type="InterPro" id="IPR011919">
    <property type="entry name" value="Cell_div_ZipA"/>
</dbReference>
<keyword evidence="13" id="KW-1185">Reference proteome</keyword>
<dbReference type="GO" id="GO:0000917">
    <property type="term" value="P:division septum assembly"/>
    <property type="evidence" value="ECO:0007669"/>
    <property type="project" value="TreeGrafter"/>
</dbReference>
<gene>
    <name evidence="12" type="ORF">CJD38_05015</name>
</gene>